<dbReference type="CDD" id="cd06222">
    <property type="entry name" value="RNase_H_like"/>
    <property type="match status" value="1"/>
</dbReference>
<reference evidence="2 3" key="1">
    <citation type="journal article" date="2020" name="bioRxiv">
        <title>Sequence and annotation of 42 cannabis genomes reveals extensive copy number variation in cannabinoid synthesis and pathogen resistance genes.</title>
        <authorList>
            <person name="Mckernan K.J."/>
            <person name="Helbert Y."/>
            <person name="Kane L.T."/>
            <person name="Ebling H."/>
            <person name="Zhang L."/>
            <person name="Liu B."/>
            <person name="Eaton Z."/>
            <person name="Mclaughlin S."/>
            <person name="Kingan S."/>
            <person name="Baybayan P."/>
            <person name="Concepcion G."/>
            <person name="Jordan M."/>
            <person name="Riva A."/>
            <person name="Barbazuk W."/>
            <person name="Harkins T."/>
        </authorList>
    </citation>
    <scope>NUCLEOTIDE SEQUENCE [LARGE SCALE GENOMIC DNA]</scope>
    <source>
        <strain evidence="3">cv. Jamaican Lion 4</strain>
        <tissue evidence="2">Leaf</tissue>
    </source>
</reference>
<feature type="non-terminal residue" evidence="2">
    <location>
        <position position="1"/>
    </location>
</feature>
<dbReference type="InterPro" id="IPR044730">
    <property type="entry name" value="RNase_H-like_dom_plant"/>
</dbReference>
<dbReference type="EMBL" id="JAATIQ010000159">
    <property type="protein sequence ID" value="KAF4375852.1"/>
    <property type="molecule type" value="Genomic_DNA"/>
</dbReference>
<evidence type="ECO:0000313" key="2">
    <source>
        <dbReference type="EMBL" id="KAF4375852.1"/>
    </source>
</evidence>
<organism evidence="2 3">
    <name type="scientific">Cannabis sativa</name>
    <name type="common">Hemp</name>
    <name type="synonym">Marijuana</name>
    <dbReference type="NCBI Taxonomy" id="3483"/>
    <lineage>
        <taxon>Eukaryota</taxon>
        <taxon>Viridiplantae</taxon>
        <taxon>Streptophyta</taxon>
        <taxon>Embryophyta</taxon>
        <taxon>Tracheophyta</taxon>
        <taxon>Spermatophyta</taxon>
        <taxon>Magnoliopsida</taxon>
        <taxon>eudicotyledons</taxon>
        <taxon>Gunneridae</taxon>
        <taxon>Pentapetalae</taxon>
        <taxon>rosids</taxon>
        <taxon>fabids</taxon>
        <taxon>Rosales</taxon>
        <taxon>Cannabaceae</taxon>
        <taxon>Cannabis</taxon>
    </lineage>
</organism>
<dbReference type="GO" id="GO:0003676">
    <property type="term" value="F:nucleic acid binding"/>
    <property type="evidence" value="ECO:0007669"/>
    <property type="project" value="InterPro"/>
</dbReference>
<dbReference type="InterPro" id="IPR036397">
    <property type="entry name" value="RNaseH_sf"/>
</dbReference>
<dbReference type="InterPro" id="IPR002156">
    <property type="entry name" value="RNaseH_domain"/>
</dbReference>
<dbReference type="Gene3D" id="3.30.420.10">
    <property type="entry name" value="Ribonuclease H-like superfamily/Ribonuclease H"/>
    <property type="match status" value="1"/>
</dbReference>
<accession>A0A7J6FZ34</accession>
<dbReference type="Pfam" id="PF13456">
    <property type="entry name" value="RVT_3"/>
    <property type="match status" value="2"/>
</dbReference>
<feature type="domain" description="RNase H type-1" evidence="1">
    <location>
        <begin position="221"/>
        <end position="267"/>
    </location>
</feature>
<evidence type="ECO:0000313" key="3">
    <source>
        <dbReference type="Proteomes" id="UP000583929"/>
    </source>
</evidence>
<evidence type="ECO:0000259" key="1">
    <source>
        <dbReference type="Pfam" id="PF13456"/>
    </source>
</evidence>
<name>A0A7J6FZ34_CANSA</name>
<protein>
    <recommendedName>
        <fullName evidence="1">RNase H type-1 domain-containing protein</fullName>
    </recommendedName>
</protein>
<comment type="caution">
    <text evidence="2">The sequence shown here is derived from an EMBL/GenBank/DDBJ whole genome shotgun (WGS) entry which is preliminary data.</text>
</comment>
<dbReference type="InterPro" id="IPR052929">
    <property type="entry name" value="RNase_H-like_EbsB-rel"/>
</dbReference>
<feature type="domain" description="RNase H type-1" evidence="1">
    <location>
        <begin position="156"/>
        <end position="206"/>
    </location>
</feature>
<dbReference type="AlphaFoldDB" id="A0A7J6FZ34"/>
<keyword evidence="3" id="KW-1185">Reference proteome</keyword>
<proteinExistence type="predicted"/>
<gene>
    <name evidence="2" type="ORF">G4B88_002199</name>
</gene>
<dbReference type="InterPro" id="IPR012337">
    <property type="entry name" value="RNaseH-like_sf"/>
</dbReference>
<dbReference type="GO" id="GO:0004523">
    <property type="term" value="F:RNA-DNA hybrid ribonuclease activity"/>
    <property type="evidence" value="ECO:0007669"/>
    <property type="project" value="InterPro"/>
</dbReference>
<dbReference type="Proteomes" id="UP000583929">
    <property type="component" value="Unassembled WGS sequence"/>
</dbReference>
<dbReference type="PANTHER" id="PTHR47074">
    <property type="entry name" value="BNAC02G40300D PROTEIN"/>
    <property type="match status" value="1"/>
</dbReference>
<dbReference type="PANTHER" id="PTHR47074:SF48">
    <property type="entry name" value="POLYNUCLEOTIDYL TRANSFERASE, RIBONUCLEASE H-LIKE SUPERFAMILY PROTEIN"/>
    <property type="match status" value="1"/>
</dbReference>
<dbReference type="SUPFAM" id="SSF53098">
    <property type="entry name" value="Ribonuclease H-like"/>
    <property type="match status" value="1"/>
</dbReference>
<sequence>MDSYFWQHTSSGHYSVKTGYHVAKTSINLTQPSSSNTATLKRWWNSIWSLQIPPKITHFIYRLSQKSIPTAENFYTNFPPDSFNLFVCMLWKCWNSRNAFVFRNQCENSKRIQQEAQEYLDLYQVSQKQHQNRPQPTTDCNEETWAPPPIGFLKLNVDGAISSQWGKTGIGALVRDSTGQVIAARASNRMGQMPPKVAEGWALLEASDGVHTITLTFTMSRSNENILSSYGAIIDSIRQVLSSLPTISLHHIRRQGNTGAHNLAQMALGLDNTWCWNSQDPYLYL</sequence>